<feature type="compositionally biased region" description="Polar residues" evidence="1">
    <location>
        <begin position="1"/>
        <end position="10"/>
    </location>
</feature>
<dbReference type="OrthoDB" id="9985428at2759"/>
<dbReference type="Pfam" id="PF10021">
    <property type="entry name" value="PARG_cat_microb"/>
    <property type="match status" value="1"/>
</dbReference>
<dbReference type="EMBL" id="LXJU01000031">
    <property type="protein sequence ID" value="OGE48187.1"/>
    <property type="molecule type" value="Genomic_DNA"/>
</dbReference>
<dbReference type="PANTHER" id="PTHR35596">
    <property type="entry name" value="DUF2263 DOMAIN-CONTAINING PROTEIN"/>
    <property type="match status" value="1"/>
</dbReference>
<sequence length="469" mass="52282">MADANNQQRAPQLKYGYSFSSNRTQPRPSTNTSRYNGRRGRGGGNHIQKFNPRHKFKSGQRDHPMAVALNCRPYGYRGRGRGHGQMGPLPSRDRPMEDPRDVSIQNSPHLRRLSDYLSRSTISDAYTAARGPLDLTADPATLPNIEMRKLSSYFQAGPRGGAPSKKGPATVHKVKGANSRVIKPAKAVGLSPAGRKQVAQEAITHIPTILRSADAGSRLGYKVTKDNVGPLNSKMEECQGLSTRVMVVHGDTYDVAIALHNAHDLMDHADPMPVCVLNFANAETIGGAWLRGAPAQEEQLCYRSTLSETLLPRLYPMGDKECIYSPHVIVFRENEKRGYSYMWSNKRDPLPQVSVISMAAQKHPPTTEANKYLNDTDRKLMKDKMRMILRTAGHNRHQRLVLGALGCGMFGHPAQEVADCWKEVLDEVEFRGFFDLIVFAIYDAGNEGNYEIFHATLHEDVKTDYESIE</sequence>
<feature type="compositionally biased region" description="Polar residues" evidence="1">
    <location>
        <begin position="18"/>
        <end position="35"/>
    </location>
</feature>
<dbReference type="SUPFAM" id="SSF52949">
    <property type="entry name" value="Macro domain-like"/>
    <property type="match status" value="1"/>
</dbReference>
<dbReference type="PANTHER" id="PTHR35596:SF1">
    <property type="entry name" value="MICROBIAL-TYPE PARG CATALYTIC DOMAIN-CONTAINING PROTEIN"/>
    <property type="match status" value="1"/>
</dbReference>
<dbReference type="InterPro" id="IPR012664">
    <property type="entry name" value="CHP02452"/>
</dbReference>
<evidence type="ECO:0000256" key="1">
    <source>
        <dbReference type="SAM" id="MobiDB-lite"/>
    </source>
</evidence>
<dbReference type="InterPro" id="IPR043472">
    <property type="entry name" value="Macro_dom-like"/>
</dbReference>
<gene>
    <name evidence="3" type="ORF">PENARI_c031G00621</name>
</gene>
<comment type="caution">
    <text evidence="3">The sequence shown here is derived from an EMBL/GenBank/DDBJ whole genome shotgun (WGS) entry which is preliminary data.</text>
</comment>
<dbReference type="AlphaFoldDB" id="A0A1F5L530"/>
<feature type="region of interest" description="Disordered" evidence="1">
    <location>
        <begin position="1"/>
        <end position="61"/>
    </location>
</feature>
<name>A0A1F5L530_PENAI</name>
<dbReference type="Gene3D" id="3.40.220.10">
    <property type="entry name" value="Leucine Aminopeptidase, subunit E, domain 1"/>
    <property type="match status" value="1"/>
</dbReference>
<dbReference type="Proteomes" id="UP000177622">
    <property type="component" value="Unassembled WGS sequence"/>
</dbReference>
<evidence type="ECO:0000259" key="2">
    <source>
        <dbReference type="Pfam" id="PF10021"/>
    </source>
</evidence>
<feature type="domain" description="Microbial-type PARG catalytic" evidence="2">
    <location>
        <begin position="232"/>
        <end position="333"/>
    </location>
</feature>
<keyword evidence="4" id="KW-1185">Reference proteome</keyword>
<protein>
    <recommendedName>
        <fullName evidence="2">Microbial-type PARG catalytic domain-containing protein</fullName>
    </recommendedName>
</protein>
<dbReference type="NCBIfam" id="TIGR02452">
    <property type="entry name" value="TIGR02452 family protein"/>
    <property type="match status" value="1"/>
</dbReference>
<evidence type="ECO:0000313" key="4">
    <source>
        <dbReference type="Proteomes" id="UP000177622"/>
    </source>
</evidence>
<dbReference type="STRING" id="1835702.A0A1F5L530"/>
<organism evidence="3 4">
    <name type="scientific">Penicillium arizonense</name>
    <dbReference type="NCBI Taxonomy" id="1835702"/>
    <lineage>
        <taxon>Eukaryota</taxon>
        <taxon>Fungi</taxon>
        <taxon>Dikarya</taxon>
        <taxon>Ascomycota</taxon>
        <taxon>Pezizomycotina</taxon>
        <taxon>Eurotiomycetes</taxon>
        <taxon>Eurotiomycetidae</taxon>
        <taxon>Eurotiales</taxon>
        <taxon>Aspergillaceae</taxon>
        <taxon>Penicillium</taxon>
    </lineage>
</organism>
<feature type="region of interest" description="Disordered" evidence="1">
    <location>
        <begin position="76"/>
        <end position="96"/>
    </location>
</feature>
<reference evidence="3 4" key="1">
    <citation type="journal article" date="2016" name="Sci. Rep.">
        <title>Penicillium arizonense, a new, genome sequenced fungal species, reveals a high chemical diversity in secreted metabolites.</title>
        <authorList>
            <person name="Grijseels S."/>
            <person name="Nielsen J.C."/>
            <person name="Randelovic M."/>
            <person name="Nielsen J."/>
            <person name="Nielsen K.F."/>
            <person name="Workman M."/>
            <person name="Frisvad J.C."/>
        </authorList>
    </citation>
    <scope>NUCLEOTIDE SEQUENCE [LARGE SCALE GENOMIC DNA]</scope>
    <source>
        <strain evidence="3 4">CBS 141311</strain>
    </source>
</reference>
<dbReference type="InterPro" id="IPR019261">
    <property type="entry name" value="PARG_cat_microbial"/>
</dbReference>
<accession>A0A1F5L530</accession>
<dbReference type="GeneID" id="34581175"/>
<dbReference type="RefSeq" id="XP_022483643.1">
    <property type="nucleotide sequence ID" value="XM_022636441.1"/>
</dbReference>
<proteinExistence type="predicted"/>
<evidence type="ECO:0000313" key="3">
    <source>
        <dbReference type="EMBL" id="OGE48187.1"/>
    </source>
</evidence>